<keyword evidence="3" id="KW-0238">DNA-binding</keyword>
<dbReference type="GO" id="GO:0003700">
    <property type="term" value="F:DNA-binding transcription factor activity"/>
    <property type="evidence" value="ECO:0007669"/>
    <property type="project" value="InterPro"/>
</dbReference>
<dbReference type="InterPro" id="IPR000847">
    <property type="entry name" value="LysR_HTH_N"/>
</dbReference>
<evidence type="ECO:0000256" key="1">
    <source>
        <dbReference type="ARBA" id="ARBA00009437"/>
    </source>
</evidence>
<dbReference type="Pfam" id="PF00126">
    <property type="entry name" value="HTH_1"/>
    <property type="match status" value="1"/>
</dbReference>
<proteinExistence type="inferred from homology"/>
<name>A0AAW5F7Y5_CLOSY</name>
<evidence type="ECO:0000256" key="4">
    <source>
        <dbReference type="ARBA" id="ARBA00023163"/>
    </source>
</evidence>
<dbReference type="AlphaFoldDB" id="A0AAW5F7Y5"/>
<organism evidence="6 7">
    <name type="scientific">Clostridium symbiosum</name>
    <name type="common">Bacteroides symbiosus</name>
    <dbReference type="NCBI Taxonomy" id="1512"/>
    <lineage>
        <taxon>Bacteria</taxon>
        <taxon>Bacillati</taxon>
        <taxon>Bacillota</taxon>
        <taxon>Clostridia</taxon>
        <taxon>Lachnospirales</taxon>
        <taxon>Lachnospiraceae</taxon>
        <taxon>Otoolea</taxon>
    </lineage>
</organism>
<dbReference type="EMBL" id="JAINVB010000001">
    <property type="protein sequence ID" value="MCK0087925.1"/>
    <property type="molecule type" value="Genomic_DNA"/>
</dbReference>
<keyword evidence="4" id="KW-0804">Transcription</keyword>
<feature type="domain" description="HTH lysR-type" evidence="5">
    <location>
        <begin position="1"/>
        <end position="58"/>
    </location>
</feature>
<gene>
    <name evidence="6" type="ORF">K5I21_19045</name>
</gene>
<dbReference type="InterPro" id="IPR036388">
    <property type="entry name" value="WH-like_DNA-bd_sf"/>
</dbReference>
<dbReference type="GO" id="GO:0005829">
    <property type="term" value="C:cytosol"/>
    <property type="evidence" value="ECO:0007669"/>
    <property type="project" value="TreeGrafter"/>
</dbReference>
<dbReference type="PANTHER" id="PTHR30419">
    <property type="entry name" value="HTH-TYPE TRANSCRIPTIONAL REGULATOR YBHD"/>
    <property type="match status" value="1"/>
</dbReference>
<dbReference type="SUPFAM" id="SSF46785">
    <property type="entry name" value="Winged helix' DNA-binding domain"/>
    <property type="match status" value="1"/>
</dbReference>
<evidence type="ECO:0000313" key="7">
    <source>
        <dbReference type="Proteomes" id="UP001203136"/>
    </source>
</evidence>
<dbReference type="FunFam" id="1.10.10.10:FF:000001">
    <property type="entry name" value="LysR family transcriptional regulator"/>
    <property type="match status" value="1"/>
</dbReference>
<dbReference type="GO" id="GO:0003677">
    <property type="term" value="F:DNA binding"/>
    <property type="evidence" value="ECO:0007669"/>
    <property type="project" value="UniProtKB-KW"/>
</dbReference>
<dbReference type="SUPFAM" id="SSF53850">
    <property type="entry name" value="Periplasmic binding protein-like II"/>
    <property type="match status" value="1"/>
</dbReference>
<dbReference type="InterPro" id="IPR050950">
    <property type="entry name" value="HTH-type_LysR_regulators"/>
</dbReference>
<evidence type="ECO:0000256" key="3">
    <source>
        <dbReference type="ARBA" id="ARBA00023125"/>
    </source>
</evidence>
<comment type="similarity">
    <text evidence="1">Belongs to the LysR transcriptional regulatory family.</text>
</comment>
<evidence type="ECO:0000259" key="5">
    <source>
        <dbReference type="PROSITE" id="PS50931"/>
    </source>
</evidence>
<dbReference type="Gene3D" id="3.40.190.290">
    <property type="match status" value="1"/>
</dbReference>
<evidence type="ECO:0000313" key="6">
    <source>
        <dbReference type="EMBL" id="MCK0087925.1"/>
    </source>
</evidence>
<dbReference type="RefSeq" id="WP_024739554.1">
    <property type="nucleotide sequence ID" value="NZ_JAINVB010000001.1"/>
</dbReference>
<evidence type="ECO:0000256" key="2">
    <source>
        <dbReference type="ARBA" id="ARBA00023015"/>
    </source>
</evidence>
<dbReference type="Pfam" id="PF03466">
    <property type="entry name" value="LysR_substrate"/>
    <property type="match status" value="1"/>
</dbReference>
<comment type="caution">
    <text evidence="6">The sequence shown here is derived from an EMBL/GenBank/DDBJ whole genome shotgun (WGS) entry which is preliminary data.</text>
</comment>
<dbReference type="PANTHER" id="PTHR30419:SF8">
    <property type="entry name" value="NITROGEN ASSIMILATION TRANSCRIPTIONAL ACTIVATOR-RELATED"/>
    <property type="match status" value="1"/>
</dbReference>
<dbReference type="CDD" id="cd05466">
    <property type="entry name" value="PBP2_LTTR_substrate"/>
    <property type="match status" value="1"/>
</dbReference>
<dbReference type="InterPro" id="IPR005119">
    <property type="entry name" value="LysR_subst-bd"/>
</dbReference>
<accession>A0AAW5F7Y5</accession>
<dbReference type="Proteomes" id="UP001203136">
    <property type="component" value="Unassembled WGS sequence"/>
</dbReference>
<reference evidence="6" key="1">
    <citation type="journal article" date="2022" name="Cell Host Microbe">
        <title>Colonization of the live biotherapeutic product VE303 and modulation of the microbiota and metabolites in healthy volunteers.</title>
        <authorList>
            <person name="Dsouza M."/>
            <person name="Menon R."/>
            <person name="Crossette E."/>
            <person name="Bhattarai S.K."/>
            <person name="Schneider J."/>
            <person name="Kim Y.G."/>
            <person name="Reddy S."/>
            <person name="Caballero S."/>
            <person name="Felix C."/>
            <person name="Cornacchione L."/>
            <person name="Hendrickson J."/>
            <person name="Watson A.R."/>
            <person name="Minot S.S."/>
            <person name="Greenfield N."/>
            <person name="Schopf L."/>
            <person name="Szabady R."/>
            <person name="Patarroyo J."/>
            <person name="Smith W."/>
            <person name="Harrison P."/>
            <person name="Kuijper E.J."/>
            <person name="Kelly C.P."/>
            <person name="Olle B."/>
            <person name="Bobilev D."/>
            <person name="Silber J.L."/>
            <person name="Bucci V."/>
            <person name="Roberts B."/>
            <person name="Faith J."/>
            <person name="Norman J.M."/>
        </authorList>
    </citation>
    <scope>NUCLEOTIDE SEQUENCE</scope>
    <source>
        <strain evidence="6">VE303-04</strain>
    </source>
</reference>
<dbReference type="PROSITE" id="PS50931">
    <property type="entry name" value="HTH_LYSR"/>
    <property type="match status" value="1"/>
</dbReference>
<dbReference type="Gene3D" id="1.10.10.10">
    <property type="entry name" value="Winged helix-like DNA-binding domain superfamily/Winged helix DNA-binding domain"/>
    <property type="match status" value="1"/>
</dbReference>
<sequence>MELRTLKYFLTVASELNITKAARKLNISQPPLSRQLSLLEEELGVQLFVRGKRRIQLTEEGKYLAQQAEHILNLAEHTAQQLEEMKQQTVKGTLLLGVTETCSASVLPAILPDFKTFYPQISYDIWCGNSNDVCRRIKEGITDIGIIRAPLDEQNFETVFLKTETWIAIVSRQHPLARQTGVSLERLSREPLFIPSRQPLQSEILNWFSSASESYQIFALYNQLAGIIPLIAQNTGVAICPESVKLYTDDRRLAYLKITEPEPTSHLYMICGRNRLLSAGAKAFWNYVKLSFDTTAPSSENR</sequence>
<protein>
    <submittedName>
        <fullName evidence="6">LysR family transcriptional regulator</fullName>
    </submittedName>
</protein>
<dbReference type="InterPro" id="IPR036390">
    <property type="entry name" value="WH_DNA-bd_sf"/>
</dbReference>
<dbReference type="PRINTS" id="PR00039">
    <property type="entry name" value="HTHLYSR"/>
</dbReference>
<keyword evidence="2" id="KW-0805">Transcription regulation</keyword>